<reference evidence="2" key="1">
    <citation type="submission" date="2014-09" db="EMBL/GenBank/DDBJ databases">
        <authorList>
            <person name="Magalhaes I.L.F."/>
            <person name="Oliveira U."/>
            <person name="Santos F.R."/>
            <person name="Vidigal T.H.D.A."/>
            <person name="Brescovit A.D."/>
            <person name="Santos A.J."/>
        </authorList>
    </citation>
    <scope>NUCLEOTIDE SEQUENCE</scope>
    <source>
        <tissue evidence="2">Shoot tissue taken approximately 20 cm above the soil surface</tissue>
    </source>
</reference>
<feature type="compositionally biased region" description="Pro residues" evidence="1">
    <location>
        <begin position="48"/>
        <end position="58"/>
    </location>
</feature>
<evidence type="ECO:0000313" key="2">
    <source>
        <dbReference type="EMBL" id="JAD78858.1"/>
    </source>
</evidence>
<accession>A0A0A9CWP9</accession>
<organism evidence="2">
    <name type="scientific">Arundo donax</name>
    <name type="common">Giant reed</name>
    <name type="synonym">Donax arundinaceus</name>
    <dbReference type="NCBI Taxonomy" id="35708"/>
    <lineage>
        <taxon>Eukaryota</taxon>
        <taxon>Viridiplantae</taxon>
        <taxon>Streptophyta</taxon>
        <taxon>Embryophyta</taxon>
        <taxon>Tracheophyta</taxon>
        <taxon>Spermatophyta</taxon>
        <taxon>Magnoliopsida</taxon>
        <taxon>Liliopsida</taxon>
        <taxon>Poales</taxon>
        <taxon>Poaceae</taxon>
        <taxon>PACMAD clade</taxon>
        <taxon>Arundinoideae</taxon>
        <taxon>Arundineae</taxon>
        <taxon>Arundo</taxon>
    </lineage>
</organism>
<sequence length="150" mass="16503">MRRPFAAAALRLRLRLPSSSPPRLLSCSPIFLFSHRDDDDDARQGPSSAPPPLPPPLSSPFSPRPLLTSASGVAGLRGWWRRALPPTASRPPGAVADAPPVRLTISRSYSLRVAKGKKKAHFDDEHRLFPFFPFLFQKNITYPATVVNAI</sequence>
<name>A0A0A9CWP9_ARUDO</name>
<evidence type="ECO:0000256" key="1">
    <source>
        <dbReference type="SAM" id="MobiDB-lite"/>
    </source>
</evidence>
<dbReference type="AlphaFoldDB" id="A0A0A9CWP9"/>
<protein>
    <submittedName>
        <fullName evidence="2">Uncharacterized protein</fullName>
    </submittedName>
</protein>
<reference evidence="2" key="2">
    <citation type="journal article" date="2015" name="Data Brief">
        <title>Shoot transcriptome of the giant reed, Arundo donax.</title>
        <authorList>
            <person name="Barrero R.A."/>
            <person name="Guerrero F.D."/>
            <person name="Moolhuijzen P."/>
            <person name="Goolsby J.A."/>
            <person name="Tidwell J."/>
            <person name="Bellgard S.E."/>
            <person name="Bellgard M.I."/>
        </authorList>
    </citation>
    <scope>NUCLEOTIDE SEQUENCE</scope>
    <source>
        <tissue evidence="2">Shoot tissue taken approximately 20 cm above the soil surface</tissue>
    </source>
</reference>
<dbReference type="EMBL" id="GBRH01219037">
    <property type="protein sequence ID" value="JAD78858.1"/>
    <property type="molecule type" value="Transcribed_RNA"/>
</dbReference>
<proteinExistence type="predicted"/>
<feature type="region of interest" description="Disordered" evidence="1">
    <location>
        <begin position="35"/>
        <end position="66"/>
    </location>
</feature>